<accession>A0A2P4PDI3</accession>
<evidence type="ECO:0000313" key="2">
    <source>
        <dbReference type="Proteomes" id="UP000018888"/>
    </source>
</evidence>
<name>A0A2P4PDI3_RHIID</name>
<protein>
    <submittedName>
        <fullName evidence="1">Uncharacterized protein</fullName>
    </submittedName>
</protein>
<reference evidence="1 2" key="1">
    <citation type="journal article" date="2013" name="Proc. Natl. Acad. Sci. U.S.A.">
        <title>Genome of an arbuscular mycorrhizal fungus provides insight into the oldest plant symbiosis.</title>
        <authorList>
            <person name="Tisserant E."/>
            <person name="Malbreil M."/>
            <person name="Kuo A."/>
            <person name="Kohler A."/>
            <person name="Symeonidi A."/>
            <person name="Balestrini R."/>
            <person name="Charron P."/>
            <person name="Duensing N."/>
            <person name="Frei Dit Frey N."/>
            <person name="Gianinazzi-Pearson V."/>
            <person name="Gilbert L.B."/>
            <person name="Handa Y."/>
            <person name="Herr J.R."/>
            <person name="Hijri M."/>
            <person name="Koul R."/>
            <person name="Kawaguchi M."/>
            <person name="Krajinski F."/>
            <person name="Lammers P.J."/>
            <person name="Masclaux F.G."/>
            <person name="Murat C."/>
            <person name="Morin E."/>
            <person name="Ndikumana S."/>
            <person name="Pagni M."/>
            <person name="Petitpierre D."/>
            <person name="Requena N."/>
            <person name="Rosikiewicz P."/>
            <person name="Riley R."/>
            <person name="Saito K."/>
            <person name="San Clemente H."/>
            <person name="Shapiro H."/>
            <person name="van Tuinen D."/>
            <person name="Becard G."/>
            <person name="Bonfante P."/>
            <person name="Paszkowski U."/>
            <person name="Shachar-Hill Y.Y."/>
            <person name="Tuskan G.A."/>
            <person name="Young P.W."/>
            <person name="Sanders I.R."/>
            <person name="Henrissat B."/>
            <person name="Rensing S.A."/>
            <person name="Grigoriev I.V."/>
            <person name="Corradi N."/>
            <person name="Roux C."/>
            <person name="Martin F."/>
        </authorList>
    </citation>
    <scope>NUCLEOTIDE SEQUENCE [LARGE SCALE GENOMIC DNA]</scope>
    <source>
        <strain evidence="1 2">DAOM 197198</strain>
    </source>
</reference>
<comment type="caution">
    <text evidence="1">The sequence shown here is derived from an EMBL/GenBank/DDBJ whole genome shotgun (WGS) entry which is preliminary data.</text>
</comment>
<dbReference type="AlphaFoldDB" id="A0A2P4PDI3"/>
<organism evidence="1 2">
    <name type="scientific">Rhizophagus irregularis (strain DAOM 181602 / DAOM 197198 / MUCL 43194)</name>
    <name type="common">Arbuscular mycorrhizal fungus</name>
    <name type="synonym">Glomus intraradices</name>
    <dbReference type="NCBI Taxonomy" id="747089"/>
    <lineage>
        <taxon>Eukaryota</taxon>
        <taxon>Fungi</taxon>
        <taxon>Fungi incertae sedis</taxon>
        <taxon>Mucoromycota</taxon>
        <taxon>Glomeromycotina</taxon>
        <taxon>Glomeromycetes</taxon>
        <taxon>Glomerales</taxon>
        <taxon>Glomeraceae</taxon>
        <taxon>Rhizophagus</taxon>
    </lineage>
</organism>
<dbReference type="Proteomes" id="UP000018888">
    <property type="component" value="Unassembled WGS sequence"/>
</dbReference>
<dbReference type="EMBL" id="AUPC02000267">
    <property type="protein sequence ID" value="POG63431.1"/>
    <property type="molecule type" value="Genomic_DNA"/>
</dbReference>
<gene>
    <name evidence="1" type="ORF">GLOIN_2v1484668</name>
</gene>
<keyword evidence="2" id="KW-1185">Reference proteome</keyword>
<proteinExistence type="predicted"/>
<sequence>MYLQQILFFNDPRTLLYRRSPSYEMRLATYTERGLRILHKHICFISTIRKIFDDCCDHCPEPSTPEEFSAQVEEDKIFIRDQKSGLEIASILLKNGASAFQVDRGLIY</sequence>
<reference evidence="1 2" key="2">
    <citation type="journal article" date="2018" name="New Phytol.">
        <title>High intraspecific genome diversity in the model arbuscular mycorrhizal symbiont Rhizophagus irregularis.</title>
        <authorList>
            <person name="Chen E.C.H."/>
            <person name="Morin E."/>
            <person name="Beaudet D."/>
            <person name="Noel J."/>
            <person name="Yildirir G."/>
            <person name="Ndikumana S."/>
            <person name="Charron P."/>
            <person name="St-Onge C."/>
            <person name="Giorgi J."/>
            <person name="Kruger M."/>
            <person name="Marton T."/>
            <person name="Ropars J."/>
            <person name="Grigoriev I.V."/>
            <person name="Hainaut M."/>
            <person name="Henrissat B."/>
            <person name="Roux C."/>
            <person name="Martin F."/>
            <person name="Corradi N."/>
        </authorList>
    </citation>
    <scope>NUCLEOTIDE SEQUENCE [LARGE SCALE GENOMIC DNA]</scope>
    <source>
        <strain evidence="1 2">DAOM 197198</strain>
    </source>
</reference>
<evidence type="ECO:0000313" key="1">
    <source>
        <dbReference type="EMBL" id="POG63431.1"/>
    </source>
</evidence>